<feature type="compositionally biased region" description="Acidic residues" evidence="7">
    <location>
        <begin position="937"/>
        <end position="952"/>
    </location>
</feature>
<keyword evidence="4" id="KW-0539">Nucleus</keyword>
<keyword evidence="6" id="KW-0175">Coiled coil</keyword>
<feature type="compositionally biased region" description="Polar residues" evidence="7">
    <location>
        <begin position="1026"/>
        <end position="1040"/>
    </location>
</feature>
<protein>
    <recommendedName>
        <fullName evidence="8">SCD domain-containing protein</fullName>
    </recommendedName>
</protein>
<dbReference type="Pfam" id="PF20168">
    <property type="entry name" value="PDS5"/>
    <property type="match status" value="2"/>
</dbReference>
<name>A0AAV2SZ15_CALDB</name>
<feature type="compositionally biased region" description="Polar residues" evidence="7">
    <location>
        <begin position="1048"/>
        <end position="1058"/>
    </location>
</feature>
<evidence type="ECO:0000256" key="6">
    <source>
        <dbReference type="SAM" id="Coils"/>
    </source>
</evidence>
<keyword evidence="3" id="KW-0498">Mitosis</keyword>
<dbReference type="GO" id="GO:0051301">
    <property type="term" value="P:cell division"/>
    <property type="evidence" value="ECO:0007669"/>
    <property type="project" value="UniProtKB-KW"/>
</dbReference>
<evidence type="ECO:0000259" key="8">
    <source>
        <dbReference type="PROSITE" id="PS51425"/>
    </source>
</evidence>
<comment type="caution">
    <text evidence="9">The sequence shown here is derived from an EMBL/GenBank/DDBJ whole genome shotgun (WGS) entry which is preliminary data.</text>
</comment>
<feature type="domain" description="SCD" evidence="8">
    <location>
        <begin position="379"/>
        <end position="466"/>
    </location>
</feature>
<keyword evidence="5" id="KW-0131">Cell cycle</keyword>
<feature type="coiled-coil region" evidence="6">
    <location>
        <begin position="15"/>
        <end position="42"/>
    </location>
</feature>
<dbReference type="PANTHER" id="PTHR12663:SF0">
    <property type="entry name" value="PRECOCIOUS DISSOCIATION OF SISTERS 5, ISOFORM A"/>
    <property type="match status" value="1"/>
</dbReference>
<evidence type="ECO:0000256" key="4">
    <source>
        <dbReference type="ARBA" id="ARBA00023242"/>
    </source>
</evidence>
<proteinExistence type="predicted"/>
<feature type="compositionally biased region" description="Polar residues" evidence="7">
    <location>
        <begin position="1427"/>
        <end position="1439"/>
    </location>
</feature>
<evidence type="ECO:0000256" key="7">
    <source>
        <dbReference type="SAM" id="MobiDB-lite"/>
    </source>
</evidence>
<reference evidence="9" key="1">
    <citation type="submission" date="2024-06" db="EMBL/GenBank/DDBJ databases">
        <authorList>
            <person name="Liu X."/>
            <person name="Lenzi L."/>
            <person name="Haldenby T S."/>
            <person name="Uol C."/>
        </authorList>
    </citation>
    <scope>NUCLEOTIDE SEQUENCE</scope>
</reference>
<evidence type="ECO:0000256" key="5">
    <source>
        <dbReference type="ARBA" id="ARBA00023306"/>
    </source>
</evidence>
<feature type="compositionally biased region" description="Basic and acidic residues" evidence="7">
    <location>
        <begin position="1574"/>
        <end position="1586"/>
    </location>
</feature>
<dbReference type="GO" id="GO:0007064">
    <property type="term" value="P:mitotic sister chromatid cohesion"/>
    <property type="evidence" value="ECO:0007669"/>
    <property type="project" value="InterPro"/>
</dbReference>
<feature type="compositionally biased region" description="Polar residues" evidence="7">
    <location>
        <begin position="1693"/>
        <end position="1706"/>
    </location>
</feature>
<evidence type="ECO:0000256" key="2">
    <source>
        <dbReference type="ARBA" id="ARBA00022618"/>
    </source>
</evidence>
<feature type="compositionally biased region" description="Low complexity" evidence="7">
    <location>
        <begin position="291"/>
        <end position="306"/>
    </location>
</feature>
<dbReference type="GO" id="GO:0006281">
    <property type="term" value="P:DNA repair"/>
    <property type="evidence" value="ECO:0007669"/>
    <property type="project" value="TreeGrafter"/>
</dbReference>
<evidence type="ECO:0000256" key="1">
    <source>
        <dbReference type="ARBA" id="ARBA00004123"/>
    </source>
</evidence>
<sequence>MSLGYAINYPPGCKELDINLKADELRRRLNELSNALDKIIDADSFADDTVVDIDDLSLAQKNENLRGLFLLVSSPEFRQYPDSDVQARVAVCICKMMRIFCPINPYFGMLEEQALTKSVLTFLLDCIGQLANLKSKSDVLYPKLHTVLYICCQIDAFIWCTAFGDEVMVLDCVKTTFLIIKNIAVWAWTEVSLIRQMLLDMLVKVIVQAENLLSRDIITFLLQLLIEPAKSTQPEQHTLARDLILRTATHLEYPIQMLLQSALIAGSGDGGDKQSDIKASDTSKPEGSNIKETSAGSSESSSDASDSKSTLLAEHSFLIIYALHTIQDSIVAPILPTVELKLKSPSTRERKRSFRLLARLFSEPQSLLHEQNPGLWEAFLGRFNDIDKEVRKLCVHMVPQLLKQNSSLPQERLLACLQQRVYDPAEDVRLLVLRTMAVLVSETQDGVTDNIFSLLEGRSRDKNLSIRKEASTALASIYKRSFHGDHPPKEKLTSALNTILHMYYHPSVEDRIVVERLFKSSIVPYHLDTRGRVKALFTCYALADEASIRALQELFKVQYTALCLLRDVVHFLAGQEGKKITVPVGVDLMDRIYQLANLLPKSEKSLEHLKRFFNVVHTDKALGNQLAKLTKPFCSCSQATSVMRELLKRVTPVQGSANASENQLSYARCVKILLERSAPVLFDREFGQEVLTQLVVLRETGSLSEASGPMSIVCALRLLWALSVYFRKILPVDEVVDYVVTVLSEESNSTIDALKPVDISSVPSTTRDPDPPTAQELCLNILCCILGGSNSSVDSDLTAQQIGPLNVNGYFTGSETQLTERSVLLFPILKRFCCTGLTQKFPPAPISLSYTPIKPLSASNLGRTARNKVGKSAKGPNKRTELSATSNRHVYLCGLAWRLERRRAKLATRVLLCLYNAARRFRSSPKVPTAEVRINNAEEESEKSQTGDDESESGANLEKKVKRVLDEIVETCLSCKVDSANYVTCLTTLSRIALQLPGVYNRELKRFMTKTLVQNVLAREDEESSQSDLDFNPPSTTSGKKNIRKANTAPSPANLQPSYAKSNATGLRTWLEDGYISQATRAKISAVKLMTNWLRGLKNEVKPVAQAVIRLLHRIIIHEGDLTRQGKLIPGEMSRMRLVAALSWIRLAHSQAYVENIEVDWYQSMTYILCDPCPQVRLQFLNKLNQGLIRFRLPLEYIAMFAHAADVQDTQFRQTAKQMLAANVQRRRDFLDRHPSYLSDGKYLYGLLPEFVLPYLIYLLAHDPEWTDLNDIIRLNRIKLSLWFVMDPIVARGYNFSFLRKIIEKIKYTRDALAPDDQVINTKLYTVCDIALGLLLTRCPIVTIKEYPVDVRLPKALFTTAPPDFENPDFAQLLQLPKNEKTGVALSEGQRKPLIQFTPTKGSRSIKESLIPPQLVKGKGLPVDLSDATSAASTGSPSISGPPETPTNSDLVLRRNQPLKSRQTILTVGPFAANNSPVPVAGPSTRASLQLAVVTDKVTQNEITKAGTAGARTENLPQVILGRIDVDLDSSPRTKRKQPQPLPTRPFKRGRTVQPSPADNPSDQVTANELSSGSKEDADHAGRPSKNDPSVSNIRRPKASVKKAPTVTKRNVGRQPAKSAKIAISTPSSGLRLAKSSLTKPKNNSVTPKSKSCPSRKAQSVALQKDKPVRPRRQSAISARAKLSLMNSPDFESPSQSSKQSPGRRR</sequence>
<dbReference type="GO" id="GO:0000785">
    <property type="term" value="C:chromatin"/>
    <property type="evidence" value="ECO:0007669"/>
    <property type="project" value="TreeGrafter"/>
</dbReference>
<dbReference type="InterPro" id="IPR011989">
    <property type="entry name" value="ARM-like"/>
</dbReference>
<dbReference type="SUPFAM" id="SSF48371">
    <property type="entry name" value="ARM repeat"/>
    <property type="match status" value="1"/>
</dbReference>
<evidence type="ECO:0000256" key="3">
    <source>
        <dbReference type="ARBA" id="ARBA00022776"/>
    </source>
</evidence>
<feature type="compositionally biased region" description="Polar residues" evidence="7">
    <location>
        <begin position="1553"/>
        <end position="1573"/>
    </location>
</feature>
<dbReference type="InterPro" id="IPR016024">
    <property type="entry name" value="ARM-type_fold"/>
</dbReference>
<feature type="region of interest" description="Disordered" evidence="7">
    <location>
        <begin position="1527"/>
        <end position="1706"/>
    </location>
</feature>
<dbReference type="InterPro" id="IPR039776">
    <property type="entry name" value="Pds5"/>
</dbReference>
<dbReference type="EMBL" id="CAXLJL010000057">
    <property type="protein sequence ID" value="CAL5130164.1"/>
    <property type="molecule type" value="Genomic_DNA"/>
</dbReference>
<comment type="subcellular location">
    <subcellularLocation>
        <location evidence="1">Nucleus</location>
    </subcellularLocation>
</comment>
<evidence type="ECO:0000313" key="9">
    <source>
        <dbReference type="EMBL" id="CAL5130164.1"/>
    </source>
</evidence>
<feature type="region of interest" description="Disordered" evidence="7">
    <location>
        <begin position="928"/>
        <end position="955"/>
    </location>
</feature>
<feature type="region of interest" description="Disordered" evidence="7">
    <location>
        <begin position="270"/>
        <end position="306"/>
    </location>
</feature>
<accession>A0AAV2SZ15</accession>
<feature type="region of interest" description="Disordered" evidence="7">
    <location>
        <begin position="1426"/>
        <end position="1451"/>
    </location>
</feature>
<feature type="compositionally biased region" description="Basic and acidic residues" evidence="7">
    <location>
        <begin position="270"/>
        <end position="284"/>
    </location>
</feature>
<dbReference type="Proteomes" id="UP001497525">
    <property type="component" value="Unassembled WGS sequence"/>
</dbReference>
<dbReference type="Gene3D" id="1.25.10.10">
    <property type="entry name" value="Leucine-rich Repeat Variant"/>
    <property type="match status" value="1"/>
</dbReference>
<feature type="region of interest" description="Disordered" evidence="7">
    <location>
        <begin position="1023"/>
        <end position="1058"/>
    </location>
</feature>
<feature type="compositionally biased region" description="Polar residues" evidence="7">
    <location>
        <begin position="1636"/>
        <end position="1662"/>
    </location>
</feature>
<dbReference type="InterPro" id="IPR020839">
    <property type="entry name" value="SCD"/>
</dbReference>
<keyword evidence="2" id="KW-0132">Cell division</keyword>
<evidence type="ECO:0000313" key="10">
    <source>
        <dbReference type="Proteomes" id="UP001497525"/>
    </source>
</evidence>
<gene>
    <name evidence="9" type="ORF">CDAUBV1_LOCUS1603</name>
</gene>
<dbReference type="PANTHER" id="PTHR12663">
    <property type="entry name" value="ANDROGEN INDUCED INHIBITOR OF PROLIFERATION AS3 / PDS5-RELATED"/>
    <property type="match status" value="1"/>
</dbReference>
<dbReference type="GO" id="GO:0005634">
    <property type="term" value="C:nucleus"/>
    <property type="evidence" value="ECO:0007669"/>
    <property type="project" value="UniProtKB-SubCell"/>
</dbReference>
<dbReference type="PROSITE" id="PS51425">
    <property type="entry name" value="SCD"/>
    <property type="match status" value="1"/>
</dbReference>
<organism evidence="9 10">
    <name type="scientific">Calicophoron daubneyi</name>
    <name type="common">Rumen fluke</name>
    <name type="synonym">Paramphistomum daubneyi</name>
    <dbReference type="NCBI Taxonomy" id="300641"/>
    <lineage>
        <taxon>Eukaryota</taxon>
        <taxon>Metazoa</taxon>
        <taxon>Spiralia</taxon>
        <taxon>Lophotrochozoa</taxon>
        <taxon>Platyhelminthes</taxon>
        <taxon>Trematoda</taxon>
        <taxon>Digenea</taxon>
        <taxon>Plagiorchiida</taxon>
        <taxon>Pronocephalata</taxon>
        <taxon>Paramphistomoidea</taxon>
        <taxon>Paramphistomidae</taxon>
        <taxon>Calicophoron</taxon>
    </lineage>
</organism>